<keyword evidence="1" id="KW-0812">Transmembrane</keyword>
<evidence type="ECO:0000313" key="2">
    <source>
        <dbReference type="EMBL" id="CAE1139467.1"/>
    </source>
</evidence>
<evidence type="ECO:0000313" key="3">
    <source>
        <dbReference type="Proteomes" id="UP000597762"/>
    </source>
</evidence>
<dbReference type="AlphaFoldDB" id="A0A812AJ84"/>
<gene>
    <name evidence="2" type="ORF">SPHA_383</name>
</gene>
<feature type="transmembrane region" description="Helical" evidence="1">
    <location>
        <begin position="66"/>
        <end position="85"/>
    </location>
</feature>
<dbReference type="Proteomes" id="UP000597762">
    <property type="component" value="Unassembled WGS sequence"/>
</dbReference>
<sequence length="254" mass="28789">MHRPENAYRPTIFNSNSCKRLIVNSLLSIDATIEVSIIIISPSLSLSLSLSLRQSLFLSLSTTNSLSLSPLSLFLYFFLFLSLHLSLSRSLFLSLSLIFRLSLSLSLTHTLLLSLSFSLSLTLFFSFQEEPITPGSAFTLLIHALTFQFDLITIRKSHLGFLTLNSQLHIYSPRPFFPCHRLYCFFPFPFLSFNYLSGSFVPCSRHLSLIPFPEYPITPHTPTLFAFTDVRFHYTVSDTQSDQGIETTGLTPPR</sequence>
<keyword evidence="1" id="KW-1133">Transmembrane helix</keyword>
<name>A0A812AJ84_ACAPH</name>
<proteinExistence type="predicted"/>
<feature type="transmembrane region" description="Helical" evidence="1">
    <location>
        <begin position="21"/>
        <end position="46"/>
    </location>
</feature>
<feature type="transmembrane region" description="Helical" evidence="1">
    <location>
        <begin position="97"/>
        <end position="125"/>
    </location>
</feature>
<dbReference type="PANTHER" id="PTHR45598">
    <property type="entry name" value="PROTEIN CBG11839-RELATED"/>
    <property type="match status" value="1"/>
</dbReference>
<keyword evidence="1" id="KW-0472">Membrane</keyword>
<comment type="caution">
    <text evidence="2">The sequence shown here is derived from an EMBL/GenBank/DDBJ whole genome shotgun (WGS) entry which is preliminary data.</text>
</comment>
<keyword evidence="3" id="KW-1185">Reference proteome</keyword>
<accession>A0A812AJ84</accession>
<protein>
    <submittedName>
        <fullName evidence="2">Uncharacterized protein</fullName>
    </submittedName>
</protein>
<dbReference type="PANTHER" id="PTHR45598:SF1">
    <property type="entry name" value="4FE-4S FERREDOXIN-TYPE DOMAIN-CONTAINING PROTEIN"/>
    <property type="match status" value="1"/>
</dbReference>
<evidence type="ECO:0000256" key="1">
    <source>
        <dbReference type="SAM" id="Phobius"/>
    </source>
</evidence>
<dbReference type="EMBL" id="CAHIKZ030000006">
    <property type="protein sequence ID" value="CAE1139467.1"/>
    <property type="molecule type" value="Genomic_DNA"/>
</dbReference>
<reference evidence="2" key="1">
    <citation type="submission" date="2021-01" db="EMBL/GenBank/DDBJ databases">
        <authorList>
            <person name="Li R."/>
            <person name="Bekaert M."/>
        </authorList>
    </citation>
    <scope>NUCLEOTIDE SEQUENCE</scope>
    <source>
        <strain evidence="2">Farmed</strain>
    </source>
</reference>
<organism evidence="2 3">
    <name type="scientific">Acanthosepion pharaonis</name>
    <name type="common">Pharaoh cuttlefish</name>
    <name type="synonym">Sepia pharaonis</name>
    <dbReference type="NCBI Taxonomy" id="158019"/>
    <lineage>
        <taxon>Eukaryota</taxon>
        <taxon>Metazoa</taxon>
        <taxon>Spiralia</taxon>
        <taxon>Lophotrochozoa</taxon>
        <taxon>Mollusca</taxon>
        <taxon>Cephalopoda</taxon>
        <taxon>Coleoidea</taxon>
        <taxon>Decapodiformes</taxon>
        <taxon>Sepiida</taxon>
        <taxon>Sepiina</taxon>
        <taxon>Sepiidae</taxon>
        <taxon>Acanthosepion</taxon>
    </lineage>
</organism>